<feature type="chain" id="PRO_5041953485" description="Apple domain-containing protein" evidence="4">
    <location>
        <begin position="25"/>
        <end position="1584"/>
    </location>
</feature>
<dbReference type="PANTHER" id="PTHR33946">
    <property type="match status" value="1"/>
</dbReference>
<comment type="caution">
    <text evidence="6">The sequence shown here is derived from an EMBL/GenBank/DDBJ whole genome shotgun (WGS) entry which is preliminary data.</text>
</comment>
<dbReference type="PROSITE" id="PS50948">
    <property type="entry name" value="PAN"/>
    <property type="match status" value="1"/>
</dbReference>
<dbReference type="InterPro" id="IPR054293">
    <property type="entry name" value="DUF7029"/>
</dbReference>
<keyword evidence="4" id="KW-0732">Signal</keyword>
<keyword evidence="7" id="KW-1185">Reference proteome</keyword>
<dbReference type="PANTHER" id="PTHR33946:SF4">
    <property type="entry name" value="COAGULATION FACTOR XI"/>
    <property type="match status" value="1"/>
</dbReference>
<keyword evidence="1" id="KW-0677">Repeat</keyword>
<feature type="region of interest" description="Disordered" evidence="3">
    <location>
        <begin position="732"/>
        <end position="757"/>
    </location>
</feature>
<dbReference type="Pfam" id="PF22974">
    <property type="entry name" value="DUF7029"/>
    <property type="match status" value="1"/>
</dbReference>
<reference evidence="6" key="1">
    <citation type="submission" date="2023-02" db="EMBL/GenBank/DDBJ databases">
        <title>Colletotrichum kahawae CIFC_Que2 genome sequencing and assembly.</title>
        <authorList>
            <person name="Baroncelli R."/>
        </authorList>
    </citation>
    <scope>NUCLEOTIDE SEQUENCE</scope>
    <source>
        <strain evidence="6">CIFC_Que2</strain>
    </source>
</reference>
<feature type="compositionally biased region" description="Low complexity" evidence="3">
    <location>
        <begin position="732"/>
        <end position="746"/>
    </location>
</feature>
<evidence type="ECO:0000256" key="4">
    <source>
        <dbReference type="SAM" id="SignalP"/>
    </source>
</evidence>
<evidence type="ECO:0000259" key="5">
    <source>
        <dbReference type="PROSITE" id="PS50948"/>
    </source>
</evidence>
<feature type="signal peptide" evidence="4">
    <location>
        <begin position="1"/>
        <end position="24"/>
    </location>
</feature>
<evidence type="ECO:0000256" key="2">
    <source>
        <dbReference type="ARBA" id="ARBA00023157"/>
    </source>
</evidence>
<gene>
    <name evidence="6" type="ORF">CKAH01_05315</name>
</gene>
<evidence type="ECO:0000256" key="1">
    <source>
        <dbReference type="ARBA" id="ARBA00022737"/>
    </source>
</evidence>
<protein>
    <recommendedName>
        <fullName evidence="5">Apple domain-containing protein</fullName>
    </recommendedName>
</protein>
<dbReference type="InterPro" id="IPR000177">
    <property type="entry name" value="Apple"/>
</dbReference>
<dbReference type="InterPro" id="IPR003609">
    <property type="entry name" value="Pan_app"/>
</dbReference>
<feature type="domain" description="Apple" evidence="5">
    <location>
        <begin position="130"/>
        <end position="220"/>
    </location>
</feature>
<feature type="compositionally biased region" description="Basic and acidic residues" evidence="3">
    <location>
        <begin position="548"/>
        <end position="557"/>
    </location>
</feature>
<dbReference type="Proteomes" id="UP001281614">
    <property type="component" value="Unassembled WGS sequence"/>
</dbReference>
<dbReference type="CDD" id="cd01100">
    <property type="entry name" value="APPLE_Factor_XI_like"/>
    <property type="match status" value="1"/>
</dbReference>
<dbReference type="Pfam" id="PF00024">
    <property type="entry name" value="PAN_1"/>
    <property type="match status" value="1"/>
</dbReference>
<dbReference type="Pfam" id="PF14295">
    <property type="entry name" value="PAN_4"/>
    <property type="match status" value="4"/>
</dbReference>
<keyword evidence="2" id="KW-1015">Disulfide bond</keyword>
<dbReference type="GO" id="GO:0006508">
    <property type="term" value="P:proteolysis"/>
    <property type="evidence" value="ECO:0007669"/>
    <property type="project" value="InterPro"/>
</dbReference>
<proteinExistence type="predicted"/>
<evidence type="ECO:0000313" key="7">
    <source>
        <dbReference type="Proteomes" id="UP001281614"/>
    </source>
</evidence>
<evidence type="ECO:0000313" key="6">
    <source>
        <dbReference type="EMBL" id="KAK2760629.1"/>
    </source>
</evidence>
<dbReference type="EMBL" id="VYYT01000168">
    <property type="protein sequence ID" value="KAK2760629.1"/>
    <property type="molecule type" value="Genomic_DNA"/>
</dbReference>
<accession>A0AAD9YGK7</accession>
<name>A0AAD9YGK7_COLKA</name>
<organism evidence="6 7">
    <name type="scientific">Colletotrichum kahawae</name>
    <name type="common">Coffee berry disease fungus</name>
    <dbReference type="NCBI Taxonomy" id="34407"/>
    <lineage>
        <taxon>Eukaryota</taxon>
        <taxon>Fungi</taxon>
        <taxon>Dikarya</taxon>
        <taxon>Ascomycota</taxon>
        <taxon>Pezizomycotina</taxon>
        <taxon>Sordariomycetes</taxon>
        <taxon>Hypocreomycetidae</taxon>
        <taxon>Glomerellales</taxon>
        <taxon>Glomerellaceae</taxon>
        <taxon>Colletotrichum</taxon>
        <taxon>Colletotrichum gloeosporioides species complex</taxon>
    </lineage>
</organism>
<feature type="region of interest" description="Disordered" evidence="3">
    <location>
        <begin position="537"/>
        <end position="557"/>
    </location>
</feature>
<dbReference type="Gene3D" id="3.50.4.10">
    <property type="entry name" value="Hepatocyte Growth Factor"/>
    <property type="match status" value="3"/>
</dbReference>
<sequence length="1584" mass="169911">MVRLSNIVTLVAALALSLVSVTTASTTRRQTLSTNLDCTKPATHKSTYTGEKGTFEVLCGWDYGGGDYKGINLPTFDACVKACDAEEACIAVAYVYDQQNCYLKDVQTPATALAWVNSARKTSKASGVTCAGGASNGATYAGANGNFEIVCGVDYAGADIAALQVASFEDCIKACDNDARCVDVSYSHMGKTCWTKDRLTTPNPVEAIWTAKKVVKEKPTSQVTCVDNAADGTTYKATKSSFQILCGVDYGGGDITAAQYDTFEECMKACDVDDRCVDVSYDPQGRNCWMKDTLNTLNPVGWVWTGKKIQDPTAKSTVANAVSCSTAGTNGKTFKMTTGNEYQIICGQDYAGGDLKAVDAPTFQACIETCDSTPGCIDVAYVGPACYMKDKLNVLVQSAWVSTALLVKRPKALTCQAGESHDTVFTTKDGRQYDIQCGYDYPGGDMKMVYADSFQLCLEACDANIGCLDVAYSGVACYMKDTLNPKQVAGWVSNARYIGMAPISSTSSIASSTAATSATTSGSGTATVTPLSQTACASGSSGSFIPSRDPDIDRSATERLTPVTSVSLNYAESPGNRVMQVELLMNSATLVLENSARIASVTCKNSTTAQPSEMTLFFSNENDASSVYIMLTQSSGLVLITNTVGCNFNTARGFWQLDSAGNTPPTSSSFTIFVKERKMIDVASQITLVYGKVDDSGKQSFTSTSSNAASVPSAPIGPGSVCSASATLSSTASSSGSSTSSKPSATGYRPPPETLDDLTPAARELYDFFLANIQVENGNIKYNVPAQKGQEIPAATYNPDDLAGQQAVEDAFKEAGLDKPSDLLSKATDGLKKVAANVCPSDSATVKRMLLEPSIQARRERIAKARALRLGNFISKRLEARETDGWDIACDDTVTELVGHLPGGGALELVCAGKSLYDNRDAIKCLFGGCKTTTYITTKTTTYDFNYSWTMNFPTISQVLKYGPGSKALSCVNCGFSVTSISFTGKIIVVVTNGNLEIKQADVTPGIAGTAYMIARLQSDGPWEGTWNHNYNSLDLGPIQMDGAFRINPTVLYGVGIDFSTDSKVDVTGGARFSWSNADASIKILQSRLTNQRNWQPSVEFTFPSFKQGSAVSLKPYMRWIVKIKVDIYGMVHINPFITSQTVAGIDSSYSFTATASCPANNLLVNNFVYSANTIGFGDGNSAVLYSGQAGSAKRCLPVPGITPSADEIASLRNVGHNFCTKYINYRPPSTWTYVTETSTVPSTTTTFVTTTVTTTSTVYSAVTTSFDSYLTRTFSARTVTVTASDKTAKFAYLNFRRGLDEHTPTPTAGPDRRAVGGGVVAQATPTMVKDWDATKISFACKQIATGTETNTYTTTTTTTSGVVTATGTITKNAQGPLQTYTYTISSTRYMGIATATVAGTVATETVCPPSPVNTCFKIKVHGCPWVEDKYIRYHQWGSFQPESWYGTDYVFYLTTQGHLIGYIPGGPSLVLGTEYPYVSNDYWGEVYMKNMDQAWNGFTYAKCAKDSDPCSKGLTCSIIDAGGVERFGMSLQVPDFQSSSYFEDDMDGISSNSFRPAWYKLPDTSWYKWLPFTMTYEDVPCPC</sequence>
<dbReference type="GO" id="GO:0005576">
    <property type="term" value="C:extracellular region"/>
    <property type="evidence" value="ECO:0007669"/>
    <property type="project" value="InterPro"/>
</dbReference>
<evidence type="ECO:0000256" key="3">
    <source>
        <dbReference type="SAM" id="MobiDB-lite"/>
    </source>
</evidence>